<gene>
    <name evidence="2" type="ORF">FCC1311_085332</name>
</gene>
<evidence type="ECO:0000313" key="3">
    <source>
        <dbReference type="Proteomes" id="UP000241890"/>
    </source>
</evidence>
<keyword evidence="3" id="KW-1185">Reference proteome</keyword>
<evidence type="ECO:0000313" key="2">
    <source>
        <dbReference type="EMBL" id="GBG32308.1"/>
    </source>
</evidence>
<dbReference type="EMBL" id="BEYU01000120">
    <property type="protein sequence ID" value="GBG32308.1"/>
    <property type="molecule type" value="Genomic_DNA"/>
</dbReference>
<protein>
    <submittedName>
        <fullName evidence="2">Uncharacterized protein</fullName>
    </submittedName>
</protein>
<dbReference type="AlphaFoldDB" id="A0A2R5GRC0"/>
<sequence length="313" mass="34889">MVRLEGLPEARSIASRNLCEASRNDTEAREKLAGQEELGIPPSLVLPPLSTGHNVRPKKLGVSTRLLWDDRQESNDRSALAYFKAFFIQGRYLEKLVACTSTNLNRVGEEPFRGEAEFFQYCGLLLNMTLYNGVEPADCWSGSSLGFIANSLQQIMDGFNSARQSGDFATLISQLRGDTTLRLAEEDQGTSIRRDSSGAGAELNPSLPNTAPSDLRATAIVAKIWKPKMILEQLSLLNKEHHLWRDPYPNPRCKDCMQFNKSPVRRGSKHCILCSNQAKVNAGASTLIGRYVHAICKECEQDHVAMHRQLREV</sequence>
<reference evidence="2 3" key="1">
    <citation type="submission" date="2017-12" db="EMBL/GenBank/DDBJ databases">
        <title>Sequencing, de novo assembly and annotation of complete genome of a new Thraustochytrid species, strain FCC1311.</title>
        <authorList>
            <person name="Sedici K."/>
            <person name="Godart F."/>
            <person name="Aiese Cigliano R."/>
            <person name="Sanseverino W."/>
            <person name="Barakat M."/>
            <person name="Ortet P."/>
            <person name="Marechal E."/>
            <person name="Cagnac O."/>
            <person name="Amato A."/>
        </authorList>
    </citation>
    <scope>NUCLEOTIDE SEQUENCE [LARGE SCALE GENOMIC DNA]</scope>
</reference>
<dbReference type="InParanoid" id="A0A2R5GRC0"/>
<dbReference type="Proteomes" id="UP000241890">
    <property type="component" value="Unassembled WGS sequence"/>
</dbReference>
<proteinExistence type="predicted"/>
<accession>A0A2R5GRC0</accession>
<name>A0A2R5GRC0_9STRA</name>
<feature type="region of interest" description="Disordered" evidence="1">
    <location>
        <begin position="185"/>
        <end position="210"/>
    </location>
</feature>
<organism evidence="2 3">
    <name type="scientific">Hondaea fermentalgiana</name>
    <dbReference type="NCBI Taxonomy" id="2315210"/>
    <lineage>
        <taxon>Eukaryota</taxon>
        <taxon>Sar</taxon>
        <taxon>Stramenopiles</taxon>
        <taxon>Bigyra</taxon>
        <taxon>Labyrinthulomycetes</taxon>
        <taxon>Thraustochytrida</taxon>
        <taxon>Thraustochytriidae</taxon>
        <taxon>Hondaea</taxon>
    </lineage>
</organism>
<evidence type="ECO:0000256" key="1">
    <source>
        <dbReference type="SAM" id="MobiDB-lite"/>
    </source>
</evidence>
<comment type="caution">
    <text evidence="2">The sequence shown here is derived from an EMBL/GenBank/DDBJ whole genome shotgun (WGS) entry which is preliminary data.</text>
</comment>